<dbReference type="EMBL" id="JBHTIW010000005">
    <property type="protein sequence ID" value="MFD0920074.1"/>
    <property type="molecule type" value="Genomic_DNA"/>
</dbReference>
<organism evidence="2 3">
    <name type="scientific">Saccharopolyspora rosea</name>
    <dbReference type="NCBI Taxonomy" id="524884"/>
    <lineage>
        <taxon>Bacteria</taxon>
        <taxon>Bacillati</taxon>
        <taxon>Actinomycetota</taxon>
        <taxon>Actinomycetes</taxon>
        <taxon>Pseudonocardiales</taxon>
        <taxon>Pseudonocardiaceae</taxon>
        <taxon>Saccharopolyspora</taxon>
    </lineage>
</organism>
<evidence type="ECO:0000313" key="2">
    <source>
        <dbReference type="EMBL" id="MFD0920074.1"/>
    </source>
</evidence>
<dbReference type="RefSeq" id="WP_263247434.1">
    <property type="nucleotide sequence ID" value="NZ_BAABLT010000020.1"/>
</dbReference>
<protein>
    <submittedName>
        <fullName evidence="2">Class I SAM-dependent methyltransferase</fullName>
        <ecNumber evidence="2">2.1.1.-</ecNumber>
    </submittedName>
</protein>
<feature type="domain" description="DOT1" evidence="1">
    <location>
        <begin position="63"/>
        <end position="123"/>
    </location>
</feature>
<dbReference type="EC" id="2.1.1.-" evidence="2"/>
<keyword evidence="3" id="KW-1185">Reference proteome</keyword>
<evidence type="ECO:0000259" key="1">
    <source>
        <dbReference type="Pfam" id="PF08123"/>
    </source>
</evidence>
<dbReference type="InterPro" id="IPR029063">
    <property type="entry name" value="SAM-dependent_MTases_sf"/>
</dbReference>
<accession>A0ABW3FQT6</accession>
<keyword evidence="2" id="KW-0808">Transferase</keyword>
<keyword evidence="2" id="KW-0489">Methyltransferase</keyword>
<comment type="caution">
    <text evidence="2">The sequence shown here is derived from an EMBL/GenBank/DDBJ whole genome shotgun (WGS) entry which is preliminary data.</text>
</comment>
<dbReference type="Gene3D" id="3.40.50.150">
    <property type="entry name" value="Vaccinia Virus protein VP39"/>
    <property type="match status" value="1"/>
</dbReference>
<dbReference type="SUPFAM" id="SSF53335">
    <property type="entry name" value="S-adenosyl-L-methionine-dependent methyltransferases"/>
    <property type="match status" value="1"/>
</dbReference>
<dbReference type="CDD" id="cd02440">
    <property type="entry name" value="AdoMet_MTases"/>
    <property type="match status" value="1"/>
</dbReference>
<evidence type="ECO:0000313" key="3">
    <source>
        <dbReference type="Proteomes" id="UP001597018"/>
    </source>
</evidence>
<reference evidence="3" key="1">
    <citation type="journal article" date="2019" name="Int. J. Syst. Evol. Microbiol.">
        <title>The Global Catalogue of Microorganisms (GCM) 10K type strain sequencing project: providing services to taxonomists for standard genome sequencing and annotation.</title>
        <authorList>
            <consortium name="The Broad Institute Genomics Platform"/>
            <consortium name="The Broad Institute Genome Sequencing Center for Infectious Disease"/>
            <person name="Wu L."/>
            <person name="Ma J."/>
        </authorList>
    </citation>
    <scope>NUCLEOTIDE SEQUENCE [LARGE SCALE GENOMIC DNA]</scope>
    <source>
        <strain evidence="3">CCUG 56401</strain>
    </source>
</reference>
<dbReference type="GO" id="GO:0008168">
    <property type="term" value="F:methyltransferase activity"/>
    <property type="evidence" value="ECO:0007669"/>
    <property type="project" value="UniProtKB-KW"/>
</dbReference>
<dbReference type="InterPro" id="IPR025789">
    <property type="entry name" value="DOT1_dom"/>
</dbReference>
<gene>
    <name evidence="2" type="ORF">ACFQ16_10005</name>
</gene>
<dbReference type="Proteomes" id="UP001597018">
    <property type="component" value="Unassembled WGS sequence"/>
</dbReference>
<dbReference type="Pfam" id="PF08123">
    <property type="entry name" value="DOT1"/>
    <property type="match status" value="1"/>
</dbReference>
<dbReference type="GO" id="GO:0032259">
    <property type="term" value="P:methylation"/>
    <property type="evidence" value="ECO:0007669"/>
    <property type="project" value="UniProtKB-KW"/>
</dbReference>
<sequence length="231" mass="26043">MAIHIATLAKAPYLWIRRAVADTLFERRYDVRTSPVIELDELGIPAHERIRYQATGWLNLPRILPAREVGPHDVFVDFGSGMGRVVLQAATRYPCKKVIGVELSGRLVGIARANVARNAHRLRCAEVSFVESDALDYEIPDDMTIAFFHNPFTGSIFARVLQRIVESVDRAPRTVRVVYVNPVEERALLETGRARVVRRLRGMRPTAEWSRSNSTRMYEITPRAIGHGVAG</sequence>
<name>A0ABW3FQT6_9PSEU</name>
<proteinExistence type="predicted"/>